<dbReference type="AlphaFoldDB" id="A0A1N6X9N5"/>
<organism evidence="1 2">
    <name type="scientific">Aquipseudomonas alcaligenes</name>
    <name type="common">Pseudomonas alcaligenes</name>
    <dbReference type="NCBI Taxonomy" id="43263"/>
    <lineage>
        <taxon>Bacteria</taxon>
        <taxon>Pseudomonadati</taxon>
        <taxon>Pseudomonadota</taxon>
        <taxon>Gammaproteobacteria</taxon>
        <taxon>Pseudomonadales</taxon>
        <taxon>Pseudomonadaceae</taxon>
        <taxon>Aquipseudomonas</taxon>
    </lineage>
</organism>
<name>A0A1N6X9N5_AQUAC</name>
<accession>A0A1N6X9N5</accession>
<dbReference type="Proteomes" id="UP000185841">
    <property type="component" value="Unassembled WGS sequence"/>
</dbReference>
<proteinExistence type="predicted"/>
<reference evidence="1 2" key="1">
    <citation type="submission" date="2017-01" db="EMBL/GenBank/DDBJ databases">
        <authorList>
            <person name="Mah S.A."/>
            <person name="Swanson W.J."/>
            <person name="Moy G.W."/>
            <person name="Vacquier V.D."/>
        </authorList>
    </citation>
    <scope>NUCLEOTIDE SEQUENCE [LARGE SCALE GENOMIC DNA]</scope>
    <source>
        <strain evidence="1 2">RU36E</strain>
    </source>
</reference>
<dbReference type="EMBL" id="FTMP01000012">
    <property type="protein sequence ID" value="SIQ99052.1"/>
    <property type="molecule type" value="Genomic_DNA"/>
</dbReference>
<gene>
    <name evidence="1" type="ORF">SAMN05878282_11242</name>
</gene>
<evidence type="ECO:0000313" key="1">
    <source>
        <dbReference type="EMBL" id="SIQ99052.1"/>
    </source>
</evidence>
<protein>
    <submittedName>
        <fullName evidence="1">Uncharacterized protein</fullName>
    </submittedName>
</protein>
<evidence type="ECO:0000313" key="2">
    <source>
        <dbReference type="Proteomes" id="UP000185841"/>
    </source>
</evidence>
<dbReference type="RefSeq" id="WP_076429271.1">
    <property type="nucleotide sequence ID" value="NZ_FTMP01000012.1"/>
</dbReference>
<sequence length="118" mass="13303">MSRDPFSHLLRLKKPCANCPFRKEGAIELRPGRLDGIITDMIERDHATFHCHKTVHSKRGGAWDEDENYHPSGQEAMCAGAAAYLLKKQRPTVVMRAAFAFGLAKPEDWQEAVELVID</sequence>